<gene>
    <name evidence="2" type="ORF">Q2100_14625</name>
</gene>
<keyword evidence="1" id="KW-0812">Transmembrane</keyword>
<reference evidence="2" key="1">
    <citation type="submission" date="2023-07" db="EMBL/GenBank/DDBJ databases">
        <title>Mycolicibacterium sp. nov., a novel bacterial species.</title>
        <authorList>
            <person name="Cao Y."/>
        </authorList>
    </citation>
    <scope>NUCLEOTIDE SEQUENCE</scope>
    <source>
        <strain evidence="2">KC 300</strain>
    </source>
</reference>
<feature type="non-terminal residue" evidence="2">
    <location>
        <position position="1"/>
    </location>
</feature>
<accession>A0ABT8UGQ5</accession>
<evidence type="ECO:0000313" key="2">
    <source>
        <dbReference type="EMBL" id="MDO3636982.1"/>
    </source>
</evidence>
<dbReference type="EMBL" id="JAUMSQ010000099">
    <property type="protein sequence ID" value="MDO3636982.1"/>
    <property type="molecule type" value="Genomic_DNA"/>
</dbReference>
<keyword evidence="1" id="KW-0472">Membrane</keyword>
<name>A0ABT8UGQ5_9MYCO</name>
<comment type="caution">
    <text evidence="2">The sequence shown here is derived from an EMBL/GenBank/DDBJ whole genome shotgun (WGS) entry which is preliminary data.</text>
</comment>
<evidence type="ECO:0000256" key="1">
    <source>
        <dbReference type="SAM" id="Phobius"/>
    </source>
</evidence>
<keyword evidence="3" id="KW-1185">Reference proteome</keyword>
<dbReference type="Proteomes" id="UP001168823">
    <property type="component" value="Unassembled WGS sequence"/>
</dbReference>
<organism evidence="2 3">
    <name type="scientific">Mycolicibacterium arseniciresistens</name>
    <dbReference type="NCBI Taxonomy" id="3062257"/>
    <lineage>
        <taxon>Bacteria</taxon>
        <taxon>Bacillati</taxon>
        <taxon>Actinomycetota</taxon>
        <taxon>Actinomycetes</taxon>
        <taxon>Mycobacteriales</taxon>
        <taxon>Mycobacteriaceae</taxon>
        <taxon>Mycolicibacterium</taxon>
    </lineage>
</organism>
<keyword evidence="1" id="KW-1133">Transmembrane helix</keyword>
<feature type="transmembrane region" description="Helical" evidence="1">
    <location>
        <begin position="12"/>
        <end position="34"/>
    </location>
</feature>
<protein>
    <submittedName>
        <fullName evidence="2">Uncharacterized protein</fullName>
    </submittedName>
</protein>
<sequence length="67" mass="6702">AAYLVLLHGEGRAAAATVVGAVGFGVAAAVAVLLPVQLPWLPLAAPLVLLAGYLLAVRPYVGGVQQK</sequence>
<feature type="transmembrane region" description="Helical" evidence="1">
    <location>
        <begin position="40"/>
        <end position="61"/>
    </location>
</feature>
<proteinExistence type="predicted"/>
<evidence type="ECO:0000313" key="3">
    <source>
        <dbReference type="Proteomes" id="UP001168823"/>
    </source>
</evidence>